<dbReference type="EMBL" id="BAAAJX010000014">
    <property type="protein sequence ID" value="GAA1494180.1"/>
    <property type="molecule type" value="Genomic_DNA"/>
</dbReference>
<evidence type="ECO:0008006" key="3">
    <source>
        <dbReference type="Google" id="ProtNLM"/>
    </source>
</evidence>
<protein>
    <recommendedName>
        <fullName evidence="3">Immunity protein 26 of polymorphic toxin system</fullName>
    </recommendedName>
</protein>
<keyword evidence="2" id="KW-1185">Reference proteome</keyword>
<evidence type="ECO:0000313" key="1">
    <source>
        <dbReference type="EMBL" id="GAA1494180.1"/>
    </source>
</evidence>
<dbReference type="Proteomes" id="UP001501742">
    <property type="component" value="Unassembled WGS sequence"/>
</dbReference>
<evidence type="ECO:0000313" key="2">
    <source>
        <dbReference type="Proteomes" id="UP001501742"/>
    </source>
</evidence>
<reference evidence="1 2" key="1">
    <citation type="journal article" date="2019" name="Int. J. Syst. Evol. Microbiol.">
        <title>The Global Catalogue of Microorganisms (GCM) 10K type strain sequencing project: providing services to taxonomists for standard genome sequencing and annotation.</title>
        <authorList>
            <consortium name="The Broad Institute Genomics Platform"/>
            <consortium name="The Broad Institute Genome Sequencing Center for Infectious Disease"/>
            <person name="Wu L."/>
            <person name="Ma J."/>
        </authorList>
    </citation>
    <scope>NUCLEOTIDE SEQUENCE [LARGE SCALE GENOMIC DNA]</scope>
    <source>
        <strain evidence="1 2">JCM 12140</strain>
    </source>
</reference>
<name>A0ABN1ZEQ0_9MICO</name>
<organism evidence="1 2">
    <name type="scientific">Curtobacterium herbarum</name>
    <dbReference type="NCBI Taxonomy" id="150122"/>
    <lineage>
        <taxon>Bacteria</taxon>
        <taxon>Bacillati</taxon>
        <taxon>Actinomycetota</taxon>
        <taxon>Actinomycetes</taxon>
        <taxon>Micrococcales</taxon>
        <taxon>Microbacteriaceae</taxon>
        <taxon>Curtobacterium</taxon>
    </lineage>
</organism>
<accession>A0ABN1ZEQ0</accession>
<gene>
    <name evidence="1" type="ORF">GCM10009627_25260</name>
</gene>
<dbReference type="RefSeq" id="WP_259556967.1">
    <property type="nucleotide sequence ID" value="NZ_BAAAJX010000014.1"/>
</dbReference>
<sequence length="174" mass="19181">MSARLPEIEPVHAGDVFAIPVDGQRAYIGQVVATTVGSLYVVVFDWIEKDLAHVPHISAVPDADPLFATLTLDSRFRPGMWSVVGHADADADRFLPAFSYGTIDPGRVRITNFFDTVHRDATPDEAAAIPTREYRSPMRLEKAIRAREGLVPHLPSYDEMTYRPTPTSASIFGS</sequence>
<comment type="caution">
    <text evidence="1">The sequence shown here is derived from an EMBL/GenBank/DDBJ whole genome shotgun (WGS) entry which is preliminary data.</text>
</comment>
<proteinExistence type="predicted"/>